<dbReference type="PANTHER" id="PTHR11566">
    <property type="entry name" value="DYNAMIN"/>
    <property type="match status" value="1"/>
</dbReference>
<dbReference type="VEuPathDB" id="MicrosporidiaDB:SLOPH_332"/>
<keyword evidence="1 3" id="KW-0547">Nucleotide-binding</keyword>
<dbReference type="InterPro" id="IPR045063">
    <property type="entry name" value="Dynamin_N"/>
</dbReference>
<dbReference type="CDD" id="cd08771">
    <property type="entry name" value="DLP_1"/>
    <property type="match status" value="1"/>
</dbReference>
<dbReference type="AlphaFoldDB" id="S7XU97"/>
<dbReference type="InterPro" id="IPR030381">
    <property type="entry name" value="G_DYNAMIN_dom"/>
</dbReference>
<dbReference type="GO" id="GO:0016559">
    <property type="term" value="P:peroxisome fission"/>
    <property type="evidence" value="ECO:0007669"/>
    <property type="project" value="TreeGrafter"/>
</dbReference>
<gene>
    <name evidence="6" type="ORF">SLOPH_332</name>
</gene>
<comment type="similarity">
    <text evidence="3">Belongs to the TRAFAC class dynamin-like GTPase superfamily. Dynamin/Fzo/YdjA family.</text>
</comment>
<dbReference type="Pfam" id="PF00350">
    <property type="entry name" value="Dynamin_N"/>
    <property type="match status" value="1"/>
</dbReference>
<feature type="domain" description="Dynamin-type G" evidence="5">
    <location>
        <begin position="23"/>
        <end position="302"/>
    </location>
</feature>
<dbReference type="SUPFAM" id="SSF52540">
    <property type="entry name" value="P-loop containing nucleoside triphosphate hydrolases"/>
    <property type="match status" value="1"/>
</dbReference>
<dbReference type="SMART" id="SM00053">
    <property type="entry name" value="DYNc"/>
    <property type="match status" value="1"/>
</dbReference>
<dbReference type="FunCoup" id="S7XU97">
    <property type="interactions" value="230"/>
</dbReference>
<dbReference type="STRING" id="1358809.S7XU97"/>
<dbReference type="GO" id="GO:0005874">
    <property type="term" value="C:microtubule"/>
    <property type="evidence" value="ECO:0007669"/>
    <property type="project" value="TreeGrafter"/>
</dbReference>
<dbReference type="Gene3D" id="1.20.120.1240">
    <property type="entry name" value="Dynamin, middle domain"/>
    <property type="match status" value="1"/>
</dbReference>
<evidence type="ECO:0000259" key="5">
    <source>
        <dbReference type="PROSITE" id="PS51718"/>
    </source>
</evidence>
<dbReference type="InterPro" id="IPR020850">
    <property type="entry name" value="GED_dom"/>
</dbReference>
<dbReference type="PRINTS" id="PR00195">
    <property type="entry name" value="DYNAMIN"/>
</dbReference>
<dbReference type="GO" id="GO:0005737">
    <property type="term" value="C:cytoplasm"/>
    <property type="evidence" value="ECO:0007669"/>
    <property type="project" value="TreeGrafter"/>
</dbReference>
<evidence type="ECO:0000313" key="7">
    <source>
        <dbReference type="Proteomes" id="UP000014978"/>
    </source>
</evidence>
<dbReference type="SMART" id="SM00302">
    <property type="entry name" value="GED"/>
    <property type="match status" value="1"/>
</dbReference>
<dbReference type="InterPro" id="IPR027417">
    <property type="entry name" value="P-loop_NTPase"/>
</dbReference>
<evidence type="ECO:0000256" key="2">
    <source>
        <dbReference type="ARBA" id="ARBA00023134"/>
    </source>
</evidence>
<dbReference type="Pfam" id="PF01031">
    <property type="entry name" value="Dynamin_M"/>
    <property type="match status" value="1"/>
</dbReference>
<dbReference type="InParanoid" id="S7XU97"/>
<dbReference type="GO" id="GO:0006897">
    <property type="term" value="P:endocytosis"/>
    <property type="evidence" value="ECO:0007669"/>
    <property type="project" value="TreeGrafter"/>
</dbReference>
<dbReference type="InterPro" id="IPR001401">
    <property type="entry name" value="Dynamin_GTPase"/>
</dbReference>
<dbReference type="PANTHER" id="PTHR11566:SF21">
    <property type="entry name" value="DYNAMIN RELATED PROTEIN 1, ISOFORM A"/>
    <property type="match status" value="1"/>
</dbReference>
<dbReference type="Proteomes" id="UP000014978">
    <property type="component" value="Unassembled WGS sequence"/>
</dbReference>
<dbReference type="GO" id="GO:0003924">
    <property type="term" value="F:GTPase activity"/>
    <property type="evidence" value="ECO:0007669"/>
    <property type="project" value="InterPro"/>
</dbReference>
<dbReference type="OrthoDB" id="5061070at2759"/>
<dbReference type="EMBL" id="ATCN01000225">
    <property type="protein sequence ID" value="EPR79493.1"/>
    <property type="molecule type" value="Genomic_DNA"/>
</dbReference>
<feature type="domain" description="GED" evidence="4">
    <location>
        <begin position="516"/>
        <end position="602"/>
    </location>
</feature>
<dbReference type="PROSITE" id="PS51388">
    <property type="entry name" value="GED"/>
    <property type="match status" value="1"/>
</dbReference>
<proteinExistence type="inferred from homology"/>
<dbReference type="PROSITE" id="PS00410">
    <property type="entry name" value="G_DYNAMIN_1"/>
    <property type="match status" value="1"/>
</dbReference>
<comment type="caution">
    <text evidence="6">The sequence shown here is derived from an EMBL/GenBank/DDBJ whole genome shotgun (WGS) entry which is preliminary data.</text>
</comment>
<dbReference type="GO" id="GO:0000266">
    <property type="term" value="P:mitochondrial fission"/>
    <property type="evidence" value="ECO:0007669"/>
    <property type="project" value="TreeGrafter"/>
</dbReference>
<dbReference type="InterPro" id="IPR022812">
    <property type="entry name" value="Dynamin"/>
</dbReference>
<keyword evidence="7" id="KW-1185">Reference proteome</keyword>
<organism evidence="6 7">
    <name type="scientific">Spraguea lophii (strain 42_110)</name>
    <name type="common">Microsporidian parasite</name>
    <dbReference type="NCBI Taxonomy" id="1358809"/>
    <lineage>
        <taxon>Eukaryota</taxon>
        <taxon>Fungi</taxon>
        <taxon>Fungi incertae sedis</taxon>
        <taxon>Microsporidia</taxon>
        <taxon>Spragueidae</taxon>
        <taxon>Spraguea</taxon>
    </lineage>
</organism>
<dbReference type="HOGENOM" id="CLU_008964_5_0_1"/>
<evidence type="ECO:0000256" key="3">
    <source>
        <dbReference type="RuleBase" id="RU003932"/>
    </source>
</evidence>
<evidence type="ECO:0000313" key="6">
    <source>
        <dbReference type="EMBL" id="EPR79493.1"/>
    </source>
</evidence>
<dbReference type="InterPro" id="IPR019762">
    <property type="entry name" value="Dynamin_GTPase_CS"/>
</dbReference>
<evidence type="ECO:0000259" key="4">
    <source>
        <dbReference type="PROSITE" id="PS51388"/>
    </source>
</evidence>
<dbReference type="InterPro" id="IPR000375">
    <property type="entry name" value="Dynamin_stalk"/>
</dbReference>
<dbReference type="InterPro" id="IPR003130">
    <property type="entry name" value="GED"/>
</dbReference>
<evidence type="ECO:0000256" key="1">
    <source>
        <dbReference type="ARBA" id="ARBA00022741"/>
    </source>
</evidence>
<dbReference type="GO" id="GO:0016020">
    <property type="term" value="C:membrane"/>
    <property type="evidence" value="ECO:0007669"/>
    <property type="project" value="TreeGrafter"/>
</dbReference>
<sequence>MDILLSKINDLQEICSSSGISHSLELPQIVVIGSQSSGKSSVLENIVGRDFLPRGTGIVTRRPIILQLININSKNNYDNKDGDNTINKSEYAQFNGNDKIYYNYDDVKSELLRLTSLIKANDVSDIPIILKLYSPNFLSLTLVDLPGLTKVATSNQPKNICSKIENMCMKYIQNKNAIILAVSAATNDISNSDALELARMADANFDRTIGVLTKVDLMDRGTDAVDILAGKIINLKLGFVPVVNRSVLDIKKNKNIKDSLATEMKFFSDHPSYSKNKNFCGTKYLINKLNTILQEHIKYSLPELQERVNKLLTTTENELDEIGMIDLQPKEIVLKSITDISRYFSASIKNNNKINYTFHVYFTDTINNLEINISDDEIKKELQYSGKALLFNNHTFELLVRKSLKEIKPYATQLVSIIFTEIVKIVQNETNKKNRFPLLQQSIVTAIINLFRKKSDNTLKIVESILEWNIECINTRHPDFICWNDILENNNSNITSPTKSRKEFDINFKNADNSEVNIIKSLVLSYFNIIKKIIIDQVPKAIMTNLVYKSERLIQETLLKEIYELKDIESKVIESEDVKEKRNRMKKRLLGLKQAYNLLCSL</sequence>
<dbReference type="Gene3D" id="3.40.50.300">
    <property type="entry name" value="P-loop containing nucleotide triphosphate hydrolases"/>
    <property type="match status" value="1"/>
</dbReference>
<keyword evidence="2 3" id="KW-0342">GTP-binding</keyword>
<reference evidence="7" key="1">
    <citation type="journal article" date="2013" name="PLoS Genet.">
        <title>The genome of Spraguea lophii and the basis of host-microsporidian interactions.</title>
        <authorList>
            <person name="Campbell S.E."/>
            <person name="Williams T.A."/>
            <person name="Yousuf A."/>
            <person name="Soanes D.M."/>
            <person name="Paszkiewicz K.H."/>
            <person name="Williams B.A.P."/>
        </authorList>
    </citation>
    <scope>NUCLEOTIDE SEQUENCE [LARGE SCALE GENOMIC DNA]</scope>
    <source>
        <strain evidence="7">42_110</strain>
    </source>
</reference>
<accession>S7XU97</accession>
<dbReference type="GO" id="GO:0008017">
    <property type="term" value="F:microtubule binding"/>
    <property type="evidence" value="ECO:0007669"/>
    <property type="project" value="TreeGrafter"/>
</dbReference>
<dbReference type="OMA" id="IQRRKEC"/>
<name>S7XU97_SPRLO</name>
<dbReference type="PROSITE" id="PS51718">
    <property type="entry name" value="G_DYNAMIN_2"/>
    <property type="match status" value="1"/>
</dbReference>
<dbReference type="Pfam" id="PF02212">
    <property type="entry name" value="GED"/>
    <property type="match status" value="1"/>
</dbReference>
<dbReference type="GO" id="GO:0005525">
    <property type="term" value="F:GTP binding"/>
    <property type="evidence" value="ECO:0007669"/>
    <property type="project" value="UniProtKB-KW"/>
</dbReference>
<dbReference type="GO" id="GO:0048312">
    <property type="term" value="P:intracellular distribution of mitochondria"/>
    <property type="evidence" value="ECO:0007669"/>
    <property type="project" value="TreeGrafter"/>
</dbReference>
<protein>
    <submittedName>
        <fullName evidence="6">Dynamin-like vacuolar sorting GTPase</fullName>
    </submittedName>
</protein>